<dbReference type="InterPro" id="IPR038292">
    <property type="entry name" value="YmfJ/YflH_sf"/>
</dbReference>
<evidence type="ECO:0008006" key="3">
    <source>
        <dbReference type="Google" id="ProtNLM"/>
    </source>
</evidence>
<dbReference type="RefSeq" id="WP_094883854.1">
    <property type="nucleotide sequence ID" value="NZ_NPMS01000001.1"/>
</dbReference>
<reference evidence="1 2" key="1">
    <citation type="submission" date="2017-08" db="EMBL/GenBank/DDBJ databases">
        <title>Virgibacillus indicus sp. nov. and Virgibacillus profoundi sp. nov, two moderately halophilic bacteria isolated from marine sediment by using the Microfluidic Streak Plate.</title>
        <authorList>
            <person name="Xu B."/>
            <person name="Hu B."/>
            <person name="Wang J."/>
            <person name="Zhu Y."/>
            <person name="Huang L."/>
            <person name="Du W."/>
            <person name="Huang Y."/>
        </authorList>
    </citation>
    <scope>NUCLEOTIDE SEQUENCE [LARGE SCALE GENOMIC DNA]</scope>
    <source>
        <strain evidence="1 2">IO3-P2-C2</strain>
    </source>
</reference>
<dbReference type="Proteomes" id="UP000216498">
    <property type="component" value="Unassembled WGS sequence"/>
</dbReference>
<organism evidence="1 2">
    <name type="scientific">Virgibacillus indicus</name>
    <dbReference type="NCBI Taxonomy" id="2024554"/>
    <lineage>
        <taxon>Bacteria</taxon>
        <taxon>Bacillati</taxon>
        <taxon>Bacillota</taxon>
        <taxon>Bacilli</taxon>
        <taxon>Bacillales</taxon>
        <taxon>Bacillaceae</taxon>
        <taxon>Virgibacillus</taxon>
    </lineage>
</organism>
<keyword evidence="2" id="KW-1185">Reference proteome</keyword>
<dbReference type="AlphaFoldDB" id="A0A265NEL2"/>
<dbReference type="EMBL" id="NPMS01000001">
    <property type="protein sequence ID" value="OZU90257.1"/>
    <property type="molecule type" value="Genomic_DNA"/>
</dbReference>
<comment type="caution">
    <text evidence="1">The sequence shown here is derived from an EMBL/GenBank/DDBJ whole genome shotgun (WGS) entry which is preliminary data.</text>
</comment>
<dbReference type="InterPro" id="IPR021637">
    <property type="entry name" value="DUF3243"/>
</dbReference>
<dbReference type="Gene3D" id="1.10.760.20">
    <property type="entry name" value="Protein of unknown function DUF3243"/>
    <property type="match status" value="1"/>
</dbReference>
<evidence type="ECO:0000313" key="1">
    <source>
        <dbReference type="EMBL" id="OZU90257.1"/>
    </source>
</evidence>
<sequence length="87" mass="9664">MSVLDNFDTWKGFLANKLQQAQQQGMSQQTIQNVAHEVGDYLAQSVDAKNNEEAVLRELWNAASEDEQQAIANTMVKLVQNQGNGNV</sequence>
<dbReference type="InterPro" id="IPR024702">
    <property type="entry name" value="Uncharacterised_YmfJ"/>
</dbReference>
<name>A0A265NEL2_9BACI</name>
<protein>
    <recommendedName>
        <fullName evidence="3">DUF3243 domain-containing protein</fullName>
    </recommendedName>
</protein>
<accession>A0A265NEL2</accession>
<dbReference type="PIRSF" id="PIRSF004764">
    <property type="entry name" value="YmfJ"/>
    <property type="match status" value="1"/>
</dbReference>
<dbReference type="OrthoDB" id="2382009at2"/>
<proteinExistence type="predicted"/>
<gene>
    <name evidence="1" type="ORF">CIL03_03680</name>
</gene>
<evidence type="ECO:0000313" key="2">
    <source>
        <dbReference type="Proteomes" id="UP000216498"/>
    </source>
</evidence>
<dbReference type="Pfam" id="PF11588">
    <property type="entry name" value="DUF3243"/>
    <property type="match status" value="1"/>
</dbReference>